<keyword evidence="4" id="KW-1185">Reference proteome</keyword>
<feature type="compositionally biased region" description="Basic and acidic residues" evidence="1">
    <location>
        <begin position="87"/>
        <end position="103"/>
    </location>
</feature>
<evidence type="ECO:0000256" key="1">
    <source>
        <dbReference type="SAM" id="MobiDB-lite"/>
    </source>
</evidence>
<keyword evidence="2" id="KW-0732">Signal</keyword>
<sequence length="242" mass="26029">MKYALILIVTTSVLARPWPVHSDLYVPVRLERRMMQITKAGSVKRVSGKDNIQRPDQPTGPRRPDSPPKQGDTKVSAKVVGPGEAATQREKNEYARDSAERAQPRQGQIAQKETHDSRWSKATATSHGRPPSGAGRQNPLLHAAKVEGVGQSAHVEVNPPAGGYAQLKKEVNGEIVKNDRILPGQPGVEDHIGTHPEEVKYTASSSRGGQVAVIADNLRNPSNQDQNRLPGAPGAPGRIGNA</sequence>
<dbReference type="Proteomes" id="UP000664169">
    <property type="component" value="Unassembled WGS sequence"/>
</dbReference>
<proteinExistence type="predicted"/>
<evidence type="ECO:0000313" key="3">
    <source>
        <dbReference type="EMBL" id="CAF9903428.1"/>
    </source>
</evidence>
<protein>
    <submittedName>
        <fullName evidence="3">Uncharacterized protein</fullName>
    </submittedName>
</protein>
<accession>A0A8H3I3Q3</accession>
<name>A0A8H3I3Q3_9LECA</name>
<reference evidence="3" key="1">
    <citation type="submission" date="2021-03" db="EMBL/GenBank/DDBJ databases">
        <authorList>
            <person name="Tagirdzhanova G."/>
        </authorList>
    </citation>
    <scope>NUCLEOTIDE SEQUENCE</scope>
</reference>
<comment type="caution">
    <text evidence="3">The sequence shown here is derived from an EMBL/GenBank/DDBJ whole genome shotgun (WGS) entry which is preliminary data.</text>
</comment>
<feature type="region of interest" description="Disordered" evidence="1">
    <location>
        <begin position="213"/>
        <end position="242"/>
    </location>
</feature>
<feature type="chain" id="PRO_5034583713" evidence="2">
    <location>
        <begin position="16"/>
        <end position="242"/>
    </location>
</feature>
<evidence type="ECO:0000256" key="2">
    <source>
        <dbReference type="SAM" id="SignalP"/>
    </source>
</evidence>
<feature type="signal peptide" evidence="2">
    <location>
        <begin position="1"/>
        <end position="15"/>
    </location>
</feature>
<dbReference type="EMBL" id="CAJPDQ010000001">
    <property type="protein sequence ID" value="CAF9903428.1"/>
    <property type="molecule type" value="Genomic_DNA"/>
</dbReference>
<organism evidence="3 4">
    <name type="scientific">Gomphillus americanus</name>
    <dbReference type="NCBI Taxonomy" id="1940652"/>
    <lineage>
        <taxon>Eukaryota</taxon>
        <taxon>Fungi</taxon>
        <taxon>Dikarya</taxon>
        <taxon>Ascomycota</taxon>
        <taxon>Pezizomycotina</taxon>
        <taxon>Lecanoromycetes</taxon>
        <taxon>OSLEUM clade</taxon>
        <taxon>Ostropomycetidae</taxon>
        <taxon>Ostropales</taxon>
        <taxon>Graphidaceae</taxon>
        <taxon>Gomphilloideae</taxon>
        <taxon>Gomphillus</taxon>
    </lineage>
</organism>
<evidence type="ECO:0000313" key="4">
    <source>
        <dbReference type="Proteomes" id="UP000664169"/>
    </source>
</evidence>
<dbReference type="AlphaFoldDB" id="A0A8H3I3Q3"/>
<feature type="region of interest" description="Disordered" evidence="1">
    <location>
        <begin position="39"/>
        <end position="138"/>
    </location>
</feature>
<gene>
    <name evidence="3" type="ORF">GOMPHAMPRED_000244</name>
</gene>